<accession>A0A1F5PKV0</accession>
<protein>
    <submittedName>
        <fullName evidence="2">Uncharacterized protein</fullName>
    </submittedName>
</protein>
<gene>
    <name evidence="2" type="ORF">A2722_03260</name>
</gene>
<feature type="region of interest" description="Disordered" evidence="1">
    <location>
        <begin position="1"/>
        <end position="29"/>
    </location>
</feature>
<evidence type="ECO:0000256" key="1">
    <source>
        <dbReference type="SAM" id="MobiDB-lite"/>
    </source>
</evidence>
<comment type="caution">
    <text evidence="2">The sequence shown here is derived from an EMBL/GenBank/DDBJ whole genome shotgun (WGS) entry which is preliminary data.</text>
</comment>
<dbReference type="STRING" id="1817828.A2722_03260"/>
<reference evidence="2 3" key="1">
    <citation type="journal article" date="2016" name="Nat. Commun.">
        <title>Thousands of microbial genomes shed light on interconnected biogeochemical processes in an aquifer system.</title>
        <authorList>
            <person name="Anantharaman K."/>
            <person name="Brown C.T."/>
            <person name="Hug L.A."/>
            <person name="Sharon I."/>
            <person name="Castelle C.J."/>
            <person name="Probst A.J."/>
            <person name="Thomas B.C."/>
            <person name="Singh A."/>
            <person name="Wilkins M.J."/>
            <person name="Karaoz U."/>
            <person name="Brodie E.L."/>
            <person name="Williams K.H."/>
            <person name="Hubbard S.S."/>
            <person name="Banfield J.F."/>
        </authorList>
    </citation>
    <scope>NUCLEOTIDE SEQUENCE [LARGE SCALE GENOMIC DNA]</scope>
</reference>
<name>A0A1F5PKV0_9BACT</name>
<feature type="compositionally biased region" description="Basic and acidic residues" evidence="1">
    <location>
        <begin position="1"/>
        <end position="12"/>
    </location>
</feature>
<proteinExistence type="predicted"/>
<dbReference type="Proteomes" id="UP000178377">
    <property type="component" value="Unassembled WGS sequence"/>
</dbReference>
<dbReference type="EMBL" id="MFEO01000013">
    <property type="protein sequence ID" value="OGE90434.1"/>
    <property type="molecule type" value="Genomic_DNA"/>
</dbReference>
<dbReference type="AlphaFoldDB" id="A0A1F5PKV0"/>
<organism evidence="2 3">
    <name type="scientific">Candidatus Doudnabacteria bacterium RIFCSPHIGHO2_01_FULL_50_11</name>
    <dbReference type="NCBI Taxonomy" id="1817828"/>
    <lineage>
        <taxon>Bacteria</taxon>
        <taxon>Candidatus Doudnaibacteriota</taxon>
    </lineage>
</organism>
<evidence type="ECO:0000313" key="2">
    <source>
        <dbReference type="EMBL" id="OGE90434.1"/>
    </source>
</evidence>
<sequence length="98" mass="11320">MERESSSSKKWDSFGGEEGDFSQLSEGEQESVKYFFRQSVTEFAEKLKRNKEIGGAEEPISPDFALMRQLGRKLSENERKKILSELKTEFPNLPIQEI</sequence>
<evidence type="ECO:0000313" key="3">
    <source>
        <dbReference type="Proteomes" id="UP000178377"/>
    </source>
</evidence>